<evidence type="ECO:0000313" key="1">
    <source>
        <dbReference type="EMBL" id="KAF1985682.1"/>
    </source>
</evidence>
<dbReference type="Proteomes" id="UP000800041">
    <property type="component" value="Unassembled WGS sequence"/>
</dbReference>
<sequence>MLGVRRVSNHTFDITAPLLKFVLCSSDVQELQRGLVCIVWDARVVHDQIAVVDDDAGDVPDRLHERVRGRPLAEEASSCGGVFGRVEHQLGVCWQLVHPSEHDPSNLKEQIRDLAPFGCRLDAGYDPQLRVSSGEAVSVQVDCSSLDVGVLFVGDRRHRFFAHLVDLRRPVRIPCERSAVIRGIYQSAMFAKRYSSFNPFLEVSRWGSALRDKIACAINARFIMNNDIFCITDDMPSSRLPYCIWHPNRAIPETYAALARRRPEMKQQAARACIVADYQPTFDEIDAEADEALLAEAKVNINPHYLEAIERKAALQGSVTKIPQEEVWKIFVTKEDRFDKSSEKLFF</sequence>
<name>A0A6G1GXZ6_9PEZI</name>
<organism evidence="1 2">
    <name type="scientific">Aulographum hederae CBS 113979</name>
    <dbReference type="NCBI Taxonomy" id="1176131"/>
    <lineage>
        <taxon>Eukaryota</taxon>
        <taxon>Fungi</taxon>
        <taxon>Dikarya</taxon>
        <taxon>Ascomycota</taxon>
        <taxon>Pezizomycotina</taxon>
        <taxon>Dothideomycetes</taxon>
        <taxon>Pleosporomycetidae</taxon>
        <taxon>Aulographales</taxon>
        <taxon>Aulographaceae</taxon>
    </lineage>
</organism>
<keyword evidence="2" id="KW-1185">Reference proteome</keyword>
<accession>A0A6G1GXZ6</accession>
<protein>
    <submittedName>
        <fullName evidence="1">Uncharacterized protein</fullName>
    </submittedName>
</protein>
<evidence type="ECO:0000313" key="2">
    <source>
        <dbReference type="Proteomes" id="UP000800041"/>
    </source>
</evidence>
<dbReference type="EMBL" id="ML977161">
    <property type="protein sequence ID" value="KAF1985682.1"/>
    <property type="molecule type" value="Genomic_DNA"/>
</dbReference>
<proteinExistence type="predicted"/>
<reference evidence="1" key="1">
    <citation type="journal article" date="2020" name="Stud. Mycol.">
        <title>101 Dothideomycetes genomes: a test case for predicting lifestyles and emergence of pathogens.</title>
        <authorList>
            <person name="Haridas S."/>
            <person name="Albert R."/>
            <person name="Binder M."/>
            <person name="Bloem J."/>
            <person name="Labutti K."/>
            <person name="Salamov A."/>
            <person name="Andreopoulos B."/>
            <person name="Baker S."/>
            <person name="Barry K."/>
            <person name="Bills G."/>
            <person name="Bluhm B."/>
            <person name="Cannon C."/>
            <person name="Castanera R."/>
            <person name="Culley D."/>
            <person name="Daum C."/>
            <person name="Ezra D."/>
            <person name="Gonzalez J."/>
            <person name="Henrissat B."/>
            <person name="Kuo A."/>
            <person name="Liang C."/>
            <person name="Lipzen A."/>
            <person name="Lutzoni F."/>
            <person name="Magnuson J."/>
            <person name="Mondo S."/>
            <person name="Nolan M."/>
            <person name="Ohm R."/>
            <person name="Pangilinan J."/>
            <person name="Park H.-J."/>
            <person name="Ramirez L."/>
            <person name="Alfaro M."/>
            <person name="Sun H."/>
            <person name="Tritt A."/>
            <person name="Yoshinaga Y."/>
            <person name="Zwiers L.-H."/>
            <person name="Turgeon B."/>
            <person name="Goodwin S."/>
            <person name="Spatafora J."/>
            <person name="Crous P."/>
            <person name="Grigoriev I."/>
        </authorList>
    </citation>
    <scope>NUCLEOTIDE SEQUENCE</scope>
    <source>
        <strain evidence="1">CBS 113979</strain>
    </source>
</reference>
<gene>
    <name evidence="1" type="ORF">K402DRAFT_454985</name>
</gene>
<dbReference type="AlphaFoldDB" id="A0A6G1GXZ6"/>
<dbReference type="OrthoDB" id="4360026at2759"/>